<sequence length="167" mass="18765">MEALQFKLQPLLSEISLSFNSQGKNEIYLNNSFFAPKHSLFFGCSLVSQLNLHSLPSHSLSNEAQNQESIVCARTNRRRSGSQRTTKLLLEAVYFVASNLNILPEPLGLVIREFGGGNGGGLRFWKGFGWGDFDGRRRKREQNLRFLGLLMVCGLGVVVDFGERIRE</sequence>
<name>A0A5J5BR20_9ASTE</name>
<organism evidence="1 2">
    <name type="scientific">Nyssa sinensis</name>
    <dbReference type="NCBI Taxonomy" id="561372"/>
    <lineage>
        <taxon>Eukaryota</taxon>
        <taxon>Viridiplantae</taxon>
        <taxon>Streptophyta</taxon>
        <taxon>Embryophyta</taxon>
        <taxon>Tracheophyta</taxon>
        <taxon>Spermatophyta</taxon>
        <taxon>Magnoliopsida</taxon>
        <taxon>eudicotyledons</taxon>
        <taxon>Gunneridae</taxon>
        <taxon>Pentapetalae</taxon>
        <taxon>asterids</taxon>
        <taxon>Cornales</taxon>
        <taxon>Nyssaceae</taxon>
        <taxon>Nyssa</taxon>
    </lineage>
</organism>
<dbReference type="OrthoDB" id="1738566at2759"/>
<evidence type="ECO:0000313" key="1">
    <source>
        <dbReference type="EMBL" id="KAA8545094.1"/>
    </source>
</evidence>
<protein>
    <submittedName>
        <fullName evidence="1">Uncharacterized protein</fullName>
    </submittedName>
</protein>
<dbReference type="EMBL" id="CM018033">
    <property type="protein sequence ID" value="KAA8545094.1"/>
    <property type="molecule type" value="Genomic_DNA"/>
</dbReference>
<accession>A0A5J5BR20</accession>
<keyword evidence="2" id="KW-1185">Reference proteome</keyword>
<evidence type="ECO:0000313" key="2">
    <source>
        <dbReference type="Proteomes" id="UP000325577"/>
    </source>
</evidence>
<dbReference type="AlphaFoldDB" id="A0A5J5BR20"/>
<dbReference type="Proteomes" id="UP000325577">
    <property type="component" value="Linkage Group LG10"/>
</dbReference>
<reference evidence="1 2" key="1">
    <citation type="submission" date="2019-09" db="EMBL/GenBank/DDBJ databases">
        <title>A chromosome-level genome assembly of the Chinese tupelo Nyssa sinensis.</title>
        <authorList>
            <person name="Yang X."/>
            <person name="Kang M."/>
            <person name="Yang Y."/>
            <person name="Xiong H."/>
            <person name="Wang M."/>
            <person name="Zhang Z."/>
            <person name="Wang Z."/>
            <person name="Wu H."/>
            <person name="Ma T."/>
            <person name="Liu J."/>
            <person name="Xi Z."/>
        </authorList>
    </citation>
    <scope>NUCLEOTIDE SEQUENCE [LARGE SCALE GENOMIC DNA]</scope>
    <source>
        <strain evidence="1">J267</strain>
        <tissue evidence="1">Leaf</tissue>
    </source>
</reference>
<gene>
    <name evidence="1" type="ORF">F0562_019878</name>
</gene>
<proteinExistence type="predicted"/>